<accession>A0A8S5MML9</accession>
<reference evidence="1" key="1">
    <citation type="journal article" date="2021" name="Proc. Natl. Acad. Sci. U.S.A.">
        <title>A Catalog of Tens of Thousands of Viruses from Human Metagenomes Reveals Hidden Associations with Chronic Diseases.</title>
        <authorList>
            <person name="Tisza M.J."/>
            <person name="Buck C.B."/>
        </authorList>
    </citation>
    <scope>NUCLEOTIDE SEQUENCE</scope>
    <source>
        <strain evidence="1">Ct3EF15</strain>
    </source>
</reference>
<protein>
    <submittedName>
        <fullName evidence="1">Uncharacterized protein</fullName>
    </submittedName>
</protein>
<name>A0A8S5MML9_9CAUD</name>
<sequence length="44" mass="5314">MYLLSFYSYTLKYYILVFPQHFLNLLQILVPQEQVLLDSPLVCF</sequence>
<proteinExistence type="predicted"/>
<evidence type="ECO:0000313" key="1">
    <source>
        <dbReference type="EMBL" id="DAD83452.1"/>
    </source>
</evidence>
<dbReference type="EMBL" id="BK014937">
    <property type="protein sequence ID" value="DAD83452.1"/>
    <property type="molecule type" value="Genomic_DNA"/>
</dbReference>
<organism evidence="1">
    <name type="scientific">Caudovirales sp. ct3EF15</name>
    <dbReference type="NCBI Taxonomy" id="2826766"/>
    <lineage>
        <taxon>Viruses</taxon>
        <taxon>Duplodnaviria</taxon>
        <taxon>Heunggongvirae</taxon>
        <taxon>Uroviricota</taxon>
        <taxon>Caudoviricetes</taxon>
    </lineage>
</organism>